<reference evidence="1 2" key="1">
    <citation type="submission" date="2020-08" db="EMBL/GenBank/DDBJ databases">
        <title>Genomic Encyclopedia of Type Strains, Phase IV (KMG-IV): sequencing the most valuable type-strain genomes for metagenomic binning, comparative biology and taxonomic classification.</title>
        <authorList>
            <person name="Goeker M."/>
        </authorList>
    </citation>
    <scope>NUCLEOTIDE SEQUENCE [LARGE SCALE GENOMIC DNA]</scope>
    <source>
        <strain evidence="1 2">DSM 28570</strain>
    </source>
</reference>
<comment type="caution">
    <text evidence="1">The sequence shown here is derived from an EMBL/GenBank/DDBJ whole genome shotgun (WGS) entry which is preliminary data.</text>
</comment>
<sequence length="174" mass="20307">MATKRSVRMSNKRLKLRQQHWPEITEDDLWLRSETKGFTTIPRGLSLIMRIMDSLSLQKPLSSTYMTLWCYAFDEMMVTIQKPRQMALESGFSGQRAENTWRERMKRLEEFGFIRSTVGATGNFHYVLLLNPYSVVKELNENSKYDVPPVLFNTLIDRVDEIGETTIMIDESEG</sequence>
<accession>A0A840V9G1</accession>
<evidence type="ECO:0000313" key="2">
    <source>
        <dbReference type="Proteomes" id="UP000539642"/>
    </source>
</evidence>
<dbReference type="RefSeq" id="WP_183352344.1">
    <property type="nucleotide sequence ID" value="NZ_JACHEO010000029.1"/>
</dbReference>
<protein>
    <recommendedName>
        <fullName evidence="3">DnaA N-terminal domain-containing protein</fullName>
    </recommendedName>
</protein>
<proteinExistence type="predicted"/>
<dbReference type="AlphaFoldDB" id="A0A840V9G1"/>
<evidence type="ECO:0000313" key="1">
    <source>
        <dbReference type="EMBL" id="MBB5349561.1"/>
    </source>
</evidence>
<name>A0A840V9G1_9BACT</name>
<gene>
    <name evidence="1" type="ORF">HNQ81_003317</name>
</gene>
<keyword evidence="2" id="KW-1185">Reference proteome</keyword>
<evidence type="ECO:0008006" key="3">
    <source>
        <dbReference type="Google" id="ProtNLM"/>
    </source>
</evidence>
<dbReference type="Proteomes" id="UP000539642">
    <property type="component" value="Unassembled WGS sequence"/>
</dbReference>
<dbReference type="EMBL" id="JACHEO010000029">
    <property type="protein sequence ID" value="MBB5349561.1"/>
    <property type="molecule type" value="Genomic_DNA"/>
</dbReference>
<organism evidence="1 2">
    <name type="scientific">Desulfoprunum benzoelyticum</name>
    <dbReference type="NCBI Taxonomy" id="1506996"/>
    <lineage>
        <taxon>Bacteria</taxon>
        <taxon>Pseudomonadati</taxon>
        <taxon>Thermodesulfobacteriota</taxon>
        <taxon>Desulfobulbia</taxon>
        <taxon>Desulfobulbales</taxon>
        <taxon>Desulfobulbaceae</taxon>
        <taxon>Desulfoprunum</taxon>
    </lineage>
</organism>